<evidence type="ECO:0000313" key="9">
    <source>
        <dbReference type="EMBL" id="KAF6018785.1"/>
    </source>
</evidence>
<organism evidence="9 10">
    <name type="scientific">Bugula neritina</name>
    <name type="common">Brown bryozoan</name>
    <name type="synonym">Sertularia neritina</name>
    <dbReference type="NCBI Taxonomy" id="10212"/>
    <lineage>
        <taxon>Eukaryota</taxon>
        <taxon>Metazoa</taxon>
        <taxon>Spiralia</taxon>
        <taxon>Lophotrochozoa</taxon>
        <taxon>Bryozoa</taxon>
        <taxon>Gymnolaemata</taxon>
        <taxon>Cheilostomatida</taxon>
        <taxon>Flustrina</taxon>
        <taxon>Buguloidea</taxon>
        <taxon>Bugulidae</taxon>
        <taxon>Bugula</taxon>
    </lineage>
</organism>
<name>A0A7J7IY84_BUGNE</name>
<evidence type="ECO:0000256" key="4">
    <source>
        <dbReference type="ARBA" id="ARBA00022833"/>
    </source>
</evidence>
<proteinExistence type="predicted"/>
<evidence type="ECO:0000256" key="6">
    <source>
        <dbReference type="ARBA" id="ARBA00023242"/>
    </source>
</evidence>
<evidence type="ECO:0000256" key="2">
    <source>
        <dbReference type="ARBA" id="ARBA00022723"/>
    </source>
</evidence>
<dbReference type="GO" id="GO:0030018">
    <property type="term" value="C:Z disc"/>
    <property type="evidence" value="ECO:0007669"/>
    <property type="project" value="TreeGrafter"/>
</dbReference>
<evidence type="ECO:0000259" key="8">
    <source>
        <dbReference type="PROSITE" id="PS50023"/>
    </source>
</evidence>
<evidence type="ECO:0000256" key="3">
    <source>
        <dbReference type="ARBA" id="ARBA00022737"/>
    </source>
</evidence>
<keyword evidence="6" id="KW-0539">Nucleus</keyword>
<accession>A0A7J7IY84</accession>
<dbReference type="GO" id="GO:0042805">
    <property type="term" value="F:actinin binding"/>
    <property type="evidence" value="ECO:0007669"/>
    <property type="project" value="TreeGrafter"/>
</dbReference>
<gene>
    <name evidence="9" type="ORF">EB796_022888</name>
</gene>
<evidence type="ECO:0000313" key="10">
    <source>
        <dbReference type="Proteomes" id="UP000593567"/>
    </source>
</evidence>
<reference evidence="9" key="1">
    <citation type="submission" date="2020-06" db="EMBL/GenBank/DDBJ databases">
        <title>Draft genome of Bugula neritina, a colonial animal packing powerful symbionts and potential medicines.</title>
        <authorList>
            <person name="Rayko M."/>
        </authorList>
    </citation>
    <scope>NUCLEOTIDE SEQUENCE [LARGE SCALE GENOMIC DNA]</scope>
    <source>
        <strain evidence="9">Kwan_BN1</strain>
    </source>
</reference>
<feature type="domain" description="LIM zinc-binding" evidence="8">
    <location>
        <begin position="11"/>
        <end position="71"/>
    </location>
</feature>
<dbReference type="GO" id="GO:0046872">
    <property type="term" value="F:metal ion binding"/>
    <property type="evidence" value="ECO:0007669"/>
    <property type="project" value="UniProtKB-KW"/>
</dbReference>
<keyword evidence="3" id="KW-0677">Repeat</keyword>
<dbReference type="SMART" id="SM00132">
    <property type="entry name" value="LIM"/>
    <property type="match status" value="1"/>
</dbReference>
<dbReference type="Gene3D" id="2.10.110.10">
    <property type="entry name" value="Cysteine Rich Protein"/>
    <property type="match status" value="1"/>
</dbReference>
<dbReference type="EMBL" id="VXIV02003275">
    <property type="protein sequence ID" value="KAF6018785.1"/>
    <property type="molecule type" value="Genomic_DNA"/>
</dbReference>
<keyword evidence="5 7" id="KW-0440">LIM domain</keyword>
<keyword evidence="10" id="KW-1185">Reference proteome</keyword>
<evidence type="ECO:0000256" key="7">
    <source>
        <dbReference type="PROSITE-ProRule" id="PRU00125"/>
    </source>
</evidence>
<dbReference type="GO" id="GO:0060537">
    <property type="term" value="P:muscle tissue development"/>
    <property type="evidence" value="ECO:0007669"/>
    <property type="project" value="TreeGrafter"/>
</dbReference>
<dbReference type="Proteomes" id="UP000593567">
    <property type="component" value="Unassembled WGS sequence"/>
</dbReference>
<dbReference type="SUPFAM" id="SSF57716">
    <property type="entry name" value="Glucocorticoid receptor-like (DNA-binding domain)"/>
    <property type="match status" value="2"/>
</dbReference>
<dbReference type="GO" id="GO:0045214">
    <property type="term" value="P:sarcomere organization"/>
    <property type="evidence" value="ECO:0007669"/>
    <property type="project" value="TreeGrafter"/>
</dbReference>
<keyword evidence="2 7" id="KW-0479">Metal-binding</keyword>
<evidence type="ECO:0000256" key="1">
    <source>
        <dbReference type="ARBA" id="ARBA00004123"/>
    </source>
</evidence>
<dbReference type="PROSITE" id="PS00478">
    <property type="entry name" value="LIM_DOMAIN_1"/>
    <property type="match status" value="1"/>
</dbReference>
<dbReference type="PROSITE" id="PS50023">
    <property type="entry name" value="LIM_DOMAIN_2"/>
    <property type="match status" value="1"/>
</dbReference>
<dbReference type="AlphaFoldDB" id="A0A7J7IY84"/>
<dbReference type="FunFam" id="2.10.110.10:FF:000001">
    <property type="entry name" value="Cysteine and glycine-rich protein 1"/>
    <property type="match status" value="1"/>
</dbReference>
<dbReference type="PANTHER" id="PTHR24215">
    <property type="entry name" value="RHO-GTPASE-ACTIVATING PROTEIN LRG1"/>
    <property type="match status" value="1"/>
</dbReference>
<dbReference type="CDD" id="cd09326">
    <property type="entry name" value="LIM_CRP_like"/>
    <property type="match status" value="1"/>
</dbReference>
<sequence>MASLAGLGGAPKCPRCLKSVYFAEEAIARGQKWHKRCLTCGSCNKALESFTLNEHENDIYCKTCYTRNFAPKTAAPVSTG</sequence>
<comment type="caution">
    <text evidence="9">The sequence shown here is derived from an EMBL/GenBank/DDBJ whole genome shotgun (WGS) entry which is preliminary data.</text>
</comment>
<comment type="subcellular location">
    <subcellularLocation>
        <location evidence="1">Nucleus</location>
    </subcellularLocation>
</comment>
<dbReference type="PANTHER" id="PTHR24215:SF35">
    <property type="entry name" value="MUSCLE LIM PROTEIN MLP84B"/>
    <property type="match status" value="1"/>
</dbReference>
<dbReference type="InterPro" id="IPR001781">
    <property type="entry name" value="Znf_LIM"/>
</dbReference>
<protein>
    <submittedName>
        <fullName evidence="9">Mlp-1</fullName>
    </submittedName>
</protein>
<dbReference type="Pfam" id="PF00412">
    <property type="entry name" value="LIM"/>
    <property type="match status" value="1"/>
</dbReference>
<dbReference type="OrthoDB" id="8062037at2759"/>
<dbReference type="GO" id="GO:0008307">
    <property type="term" value="F:structural constituent of muscle"/>
    <property type="evidence" value="ECO:0007669"/>
    <property type="project" value="TreeGrafter"/>
</dbReference>
<dbReference type="GO" id="GO:0005634">
    <property type="term" value="C:nucleus"/>
    <property type="evidence" value="ECO:0007669"/>
    <property type="project" value="UniProtKB-SubCell"/>
</dbReference>
<evidence type="ECO:0000256" key="5">
    <source>
        <dbReference type="ARBA" id="ARBA00023038"/>
    </source>
</evidence>
<keyword evidence="4 7" id="KW-0862">Zinc</keyword>